<dbReference type="Proteomes" id="UP000730482">
    <property type="component" value="Unassembled WGS sequence"/>
</dbReference>
<keyword evidence="3" id="KW-1185">Reference proteome</keyword>
<reference evidence="2 3" key="1">
    <citation type="submission" date="2020-02" db="EMBL/GenBank/DDBJ databases">
        <title>Acidophilic actinobacteria isolated from forest soil.</title>
        <authorList>
            <person name="Golinska P."/>
        </authorList>
    </citation>
    <scope>NUCLEOTIDE SEQUENCE [LARGE SCALE GENOMIC DNA]</scope>
    <source>
        <strain evidence="2 3">NL8</strain>
    </source>
</reference>
<sequence>MTVSAPIDVLALSPQHTSTSELLAAAARARGIQVHAADEVPAAARGTCAYYGGPLLGAKVGDALGLGLLVPPDDFLQSLPAELVGRRVEAMTAAEARHLTRPFFAKPPSDKSFDAGVFTDGTRLPQLPPEAGIQVSEIVTFAEEHRLFLLDAKVHAASRYARFGRLDVAPATAAALAFGAEVAEAVTGSPLVPSAVVVDIGLISDPDTGTERWAVVEANMAWFAHSYAADPDRVLDIVIASAGPVSAVSDADRRFLAGPRV</sequence>
<dbReference type="EMBL" id="JAAFYZ010000284">
    <property type="protein sequence ID" value="MBS2553780.1"/>
    <property type="molecule type" value="Genomic_DNA"/>
</dbReference>
<accession>A0ABS5L6C1</accession>
<protein>
    <submittedName>
        <fullName evidence="2">ATP-grasp domain-containing protein</fullName>
    </submittedName>
</protein>
<name>A0ABS5L6C1_9ACTN</name>
<dbReference type="InterPro" id="IPR041261">
    <property type="entry name" value="R2K_2"/>
</dbReference>
<dbReference type="RefSeq" id="WP_212020678.1">
    <property type="nucleotide sequence ID" value="NZ_JAAFYZ010000284.1"/>
</dbReference>
<gene>
    <name evidence="2" type="ORF">KGQ19_43700</name>
</gene>
<evidence type="ECO:0000313" key="2">
    <source>
        <dbReference type="EMBL" id="MBS2553780.1"/>
    </source>
</evidence>
<proteinExistence type="predicted"/>
<comment type="caution">
    <text evidence="2">The sequence shown here is derived from an EMBL/GenBank/DDBJ whole genome shotgun (WGS) entry which is preliminary data.</text>
</comment>
<evidence type="ECO:0000313" key="3">
    <source>
        <dbReference type="Proteomes" id="UP000730482"/>
    </source>
</evidence>
<feature type="domain" description="ATP-grasp" evidence="1">
    <location>
        <begin position="84"/>
        <end position="236"/>
    </location>
</feature>
<dbReference type="Pfam" id="PF18299">
    <property type="entry name" value="R2K_2"/>
    <property type="match status" value="1"/>
</dbReference>
<organism evidence="2 3">
    <name type="scientific">Catenulispora pinistramenti</name>
    <dbReference type="NCBI Taxonomy" id="2705254"/>
    <lineage>
        <taxon>Bacteria</taxon>
        <taxon>Bacillati</taxon>
        <taxon>Actinomycetota</taxon>
        <taxon>Actinomycetes</taxon>
        <taxon>Catenulisporales</taxon>
        <taxon>Catenulisporaceae</taxon>
        <taxon>Catenulispora</taxon>
    </lineage>
</organism>
<evidence type="ECO:0000259" key="1">
    <source>
        <dbReference type="Pfam" id="PF18299"/>
    </source>
</evidence>